<dbReference type="EMBL" id="JBEPME010000001">
    <property type="protein sequence ID" value="MET3656410.1"/>
    <property type="molecule type" value="Genomic_DNA"/>
</dbReference>
<gene>
    <name evidence="11" type="primary">cobT</name>
    <name evidence="12" type="ORF">ABIC55_001494</name>
</gene>
<dbReference type="SUPFAM" id="SSF52733">
    <property type="entry name" value="Nicotinate mononucleotide:5,6-dimethylbenzimidazole phosphoribosyltransferase (CobT)"/>
    <property type="match status" value="1"/>
</dbReference>
<evidence type="ECO:0000256" key="5">
    <source>
        <dbReference type="ARBA" id="ARBA00015486"/>
    </source>
</evidence>
<dbReference type="EC" id="2.4.2.21" evidence="4 11"/>
<dbReference type="NCBIfam" id="TIGR03160">
    <property type="entry name" value="cobT_DBIPRT"/>
    <property type="match status" value="1"/>
</dbReference>
<comment type="pathway">
    <text evidence="2 11">Nucleoside biosynthesis; alpha-ribazole biosynthesis; alpha-ribazole from 5,6-dimethylbenzimidazole: step 1/2.</text>
</comment>
<evidence type="ECO:0000256" key="7">
    <source>
        <dbReference type="ARBA" id="ARBA00022676"/>
    </source>
</evidence>
<dbReference type="Proteomes" id="UP001549104">
    <property type="component" value="Unassembled WGS sequence"/>
</dbReference>
<evidence type="ECO:0000313" key="13">
    <source>
        <dbReference type="Proteomes" id="UP001549104"/>
    </source>
</evidence>
<keyword evidence="7 11" id="KW-0328">Glycosyltransferase</keyword>
<keyword evidence="8 11" id="KW-0808">Transferase</keyword>
<evidence type="ECO:0000256" key="10">
    <source>
        <dbReference type="ARBA" id="ARBA00047340"/>
    </source>
</evidence>
<accession>A0ABV2K718</accession>
<dbReference type="InterPro" id="IPR003200">
    <property type="entry name" value="Nict_dMeBzImd_PRibTrfase"/>
</dbReference>
<evidence type="ECO:0000256" key="3">
    <source>
        <dbReference type="ARBA" id="ARBA00007110"/>
    </source>
</evidence>
<dbReference type="PANTHER" id="PTHR43463">
    <property type="entry name" value="NICOTINATE-NUCLEOTIDE--DIMETHYLBENZIMIDAZOLE PHOSPHORIBOSYLTRANSFERASE"/>
    <property type="match status" value="1"/>
</dbReference>
<sequence>MMNIDIPLLNKAAGEKATSYIATLTKPIGSLGRLEEIAISLAEMTGNLTLEITPPGIIVFAADHGIVKEGVSAYPQEVTLQMVANIVNGGAAINVFGRQIGAKFKVVDVGVAGDVTEVQVIHKKIRQGTGSFLTELAMTREEAEKAVLIGYEEGIQIIESGIKCLIIGEVGIGNTTASSAVLASITGADPAAIVGFGTGISTEQHNRKVAVVRDAISLHQPKPTDAIDILSKVGGLEMAAMAGAMLAAAEKRVPILVDGFICTVSACLAKLMAPTVVDYMILSHQSVEPGHTTAVKHLQKEPLLQLNMRLGEGTGAAVAFPILQSAVNMINEMATFENSGVSGKDETEVIMNS</sequence>
<keyword evidence="6 11" id="KW-0169">Cobalamin biosynthesis</keyword>
<name>A0ABV2K718_SPOPS</name>
<evidence type="ECO:0000256" key="11">
    <source>
        <dbReference type="HAMAP-Rule" id="MF_00230"/>
    </source>
</evidence>
<dbReference type="InterPro" id="IPR023195">
    <property type="entry name" value="Nict_dMeBzImd_PRibTrfase_N"/>
</dbReference>
<comment type="function">
    <text evidence="1 11">Catalyzes the synthesis of alpha-ribazole-5'-phosphate from nicotinate mononucleotide (NAMN) and 5,6-dimethylbenzimidazole (DMB).</text>
</comment>
<feature type="active site" description="Proton acceptor" evidence="11">
    <location>
        <position position="312"/>
    </location>
</feature>
<dbReference type="InterPro" id="IPR036087">
    <property type="entry name" value="Nict_dMeBzImd_PRibTrfase_sf"/>
</dbReference>
<comment type="catalytic activity">
    <reaction evidence="10 11">
        <text>5,6-dimethylbenzimidazole + nicotinate beta-D-ribonucleotide = alpha-ribazole 5'-phosphate + nicotinate + H(+)</text>
        <dbReference type="Rhea" id="RHEA:11196"/>
        <dbReference type="ChEBI" id="CHEBI:15378"/>
        <dbReference type="ChEBI" id="CHEBI:15890"/>
        <dbReference type="ChEBI" id="CHEBI:32544"/>
        <dbReference type="ChEBI" id="CHEBI:57502"/>
        <dbReference type="ChEBI" id="CHEBI:57918"/>
        <dbReference type="EC" id="2.4.2.21"/>
    </reaction>
</comment>
<evidence type="ECO:0000256" key="1">
    <source>
        <dbReference type="ARBA" id="ARBA00002197"/>
    </source>
</evidence>
<evidence type="ECO:0000256" key="6">
    <source>
        <dbReference type="ARBA" id="ARBA00022573"/>
    </source>
</evidence>
<dbReference type="GO" id="GO:0008939">
    <property type="term" value="F:nicotinate-nucleotide-dimethylbenzimidazole phosphoribosyltransferase activity"/>
    <property type="evidence" value="ECO:0007669"/>
    <property type="project" value="UniProtKB-EC"/>
</dbReference>
<dbReference type="PANTHER" id="PTHR43463:SF1">
    <property type="entry name" value="NICOTINATE-NUCLEOTIDE--DIMETHYLBENZIMIDAZOLE PHOSPHORIBOSYLTRANSFERASE"/>
    <property type="match status" value="1"/>
</dbReference>
<evidence type="ECO:0000256" key="2">
    <source>
        <dbReference type="ARBA" id="ARBA00005049"/>
    </source>
</evidence>
<proteinExistence type="inferred from homology"/>
<organism evidence="12 13">
    <name type="scientific">Sporosarcina psychrophila</name>
    <name type="common">Bacillus psychrophilus</name>
    <dbReference type="NCBI Taxonomy" id="1476"/>
    <lineage>
        <taxon>Bacteria</taxon>
        <taxon>Bacillati</taxon>
        <taxon>Bacillota</taxon>
        <taxon>Bacilli</taxon>
        <taxon>Bacillales</taxon>
        <taxon>Caryophanaceae</taxon>
        <taxon>Sporosarcina</taxon>
    </lineage>
</organism>
<evidence type="ECO:0000313" key="12">
    <source>
        <dbReference type="EMBL" id="MET3656410.1"/>
    </source>
</evidence>
<dbReference type="InterPro" id="IPR017846">
    <property type="entry name" value="Nict_dMeBzImd_PRibTrfase_bact"/>
</dbReference>
<dbReference type="Gene3D" id="1.10.1610.10">
    <property type="match status" value="1"/>
</dbReference>
<dbReference type="NCBIfam" id="NF000996">
    <property type="entry name" value="PRK00105.1"/>
    <property type="match status" value="1"/>
</dbReference>
<evidence type="ECO:0000256" key="8">
    <source>
        <dbReference type="ARBA" id="ARBA00022679"/>
    </source>
</evidence>
<dbReference type="CDD" id="cd02439">
    <property type="entry name" value="DMB-PRT_CobT"/>
    <property type="match status" value="1"/>
</dbReference>
<evidence type="ECO:0000256" key="9">
    <source>
        <dbReference type="ARBA" id="ARBA00030686"/>
    </source>
</evidence>
<keyword evidence="13" id="KW-1185">Reference proteome</keyword>
<comment type="caution">
    <text evidence="12">The sequence shown here is derived from an EMBL/GenBank/DDBJ whole genome shotgun (WGS) entry which is preliminary data.</text>
</comment>
<comment type="similarity">
    <text evidence="3 11">Belongs to the CobT family.</text>
</comment>
<dbReference type="HAMAP" id="MF_00230">
    <property type="entry name" value="CobT"/>
    <property type="match status" value="1"/>
</dbReference>
<dbReference type="Pfam" id="PF02277">
    <property type="entry name" value="DBI_PRT"/>
    <property type="match status" value="1"/>
</dbReference>
<reference evidence="12 13" key="1">
    <citation type="submission" date="2024-06" db="EMBL/GenBank/DDBJ databases">
        <title>Sorghum-associated microbial communities from plants grown in Nebraska, USA.</title>
        <authorList>
            <person name="Schachtman D."/>
        </authorList>
    </citation>
    <scope>NUCLEOTIDE SEQUENCE [LARGE SCALE GENOMIC DNA]</scope>
    <source>
        <strain evidence="12 13">1288</strain>
    </source>
</reference>
<protein>
    <recommendedName>
        <fullName evidence="5 11">Nicotinate-nucleotide--dimethylbenzimidazole phosphoribosyltransferase</fullName>
        <shortName evidence="11">NN:DBI PRT</shortName>
        <ecNumber evidence="4 11">2.4.2.21</ecNumber>
    </recommendedName>
    <alternativeName>
        <fullName evidence="9 11">N(1)-alpha-phosphoribosyltransferase</fullName>
    </alternativeName>
</protein>
<evidence type="ECO:0000256" key="4">
    <source>
        <dbReference type="ARBA" id="ARBA00011991"/>
    </source>
</evidence>
<dbReference type="Gene3D" id="3.40.50.10210">
    <property type="match status" value="1"/>
</dbReference>